<evidence type="ECO:0000259" key="4">
    <source>
        <dbReference type="Pfam" id="PF07743"/>
    </source>
</evidence>
<dbReference type="NCBIfam" id="TIGR00714">
    <property type="entry name" value="hscB"/>
    <property type="match status" value="1"/>
</dbReference>
<dbReference type="InParanoid" id="G3AKC2"/>
<reference evidence="5 6" key="1">
    <citation type="journal article" date="2011" name="Proc. Natl. Acad. Sci. U.S.A.">
        <title>Comparative genomics of xylose-fermenting fungi for enhanced biofuel production.</title>
        <authorList>
            <person name="Wohlbach D.J."/>
            <person name="Kuo A."/>
            <person name="Sato T.K."/>
            <person name="Potts K.M."/>
            <person name="Salamov A.A."/>
            <person name="LaButti K.M."/>
            <person name="Sun H."/>
            <person name="Clum A."/>
            <person name="Pangilinan J.L."/>
            <person name="Lindquist E.A."/>
            <person name="Lucas S."/>
            <person name="Lapidus A."/>
            <person name="Jin M."/>
            <person name="Gunawan C."/>
            <person name="Balan V."/>
            <person name="Dale B.E."/>
            <person name="Jeffries T.W."/>
            <person name="Zinkel R."/>
            <person name="Barry K.W."/>
            <person name="Grigoriev I.V."/>
            <person name="Gasch A.P."/>
        </authorList>
    </citation>
    <scope>NUCLEOTIDE SEQUENCE [LARGE SCALE GENOMIC DNA]</scope>
    <source>
        <strain evidence="6">NRRL Y-27907 / 11-Y1</strain>
    </source>
</reference>
<dbReference type="SUPFAM" id="SSF47144">
    <property type="entry name" value="HSC20 (HSCB), C-terminal oligomerisation domain"/>
    <property type="match status" value="1"/>
</dbReference>
<keyword evidence="3" id="KW-0175">Coiled coil</keyword>
<dbReference type="EMBL" id="GL996501">
    <property type="protein sequence ID" value="EGW33582.1"/>
    <property type="molecule type" value="Genomic_DNA"/>
</dbReference>
<dbReference type="Gene3D" id="1.10.287.110">
    <property type="entry name" value="DnaJ domain"/>
    <property type="match status" value="1"/>
</dbReference>
<accession>G3AKC2</accession>
<dbReference type="RefSeq" id="XP_007375097.1">
    <property type="nucleotide sequence ID" value="XM_007375035.1"/>
</dbReference>
<proteinExistence type="inferred from homology"/>
<dbReference type="STRING" id="619300.G3AKC2"/>
<dbReference type="Proteomes" id="UP000000709">
    <property type="component" value="Unassembled WGS sequence"/>
</dbReference>
<evidence type="ECO:0000256" key="3">
    <source>
        <dbReference type="SAM" id="Coils"/>
    </source>
</evidence>
<dbReference type="FunCoup" id="G3AKC2">
    <property type="interactions" value="360"/>
</dbReference>
<evidence type="ECO:0000256" key="1">
    <source>
        <dbReference type="ARBA" id="ARBA00010476"/>
    </source>
</evidence>
<dbReference type="GO" id="GO:0005739">
    <property type="term" value="C:mitochondrion"/>
    <property type="evidence" value="ECO:0007669"/>
    <property type="project" value="TreeGrafter"/>
</dbReference>
<dbReference type="GeneID" id="18870033"/>
<dbReference type="OrthoDB" id="2275560at2759"/>
<organism evidence="6">
    <name type="scientific">Spathaspora passalidarum (strain NRRL Y-27907 / 11-Y1)</name>
    <dbReference type="NCBI Taxonomy" id="619300"/>
    <lineage>
        <taxon>Eukaryota</taxon>
        <taxon>Fungi</taxon>
        <taxon>Dikarya</taxon>
        <taxon>Ascomycota</taxon>
        <taxon>Saccharomycotina</taxon>
        <taxon>Pichiomycetes</taxon>
        <taxon>Debaryomycetaceae</taxon>
        <taxon>Spathaspora</taxon>
    </lineage>
</organism>
<dbReference type="InterPro" id="IPR036386">
    <property type="entry name" value="HscB_C_sf"/>
</dbReference>
<evidence type="ECO:0000313" key="6">
    <source>
        <dbReference type="Proteomes" id="UP000000709"/>
    </source>
</evidence>
<dbReference type="Gene3D" id="1.20.1280.20">
    <property type="entry name" value="HscB, C-terminal domain"/>
    <property type="match status" value="1"/>
</dbReference>
<protein>
    <recommendedName>
        <fullName evidence="4">Co-chaperone HscB C-terminal oligomerisation domain-containing protein</fullName>
    </recommendedName>
</protein>
<dbReference type="PANTHER" id="PTHR14021">
    <property type="entry name" value="IRON-SULFUR CLUSTER CO-CHAPERONE PROTEIN HSCB"/>
    <property type="match status" value="1"/>
</dbReference>
<evidence type="ECO:0000313" key="5">
    <source>
        <dbReference type="EMBL" id="EGW33582.1"/>
    </source>
</evidence>
<dbReference type="GO" id="GO:0051087">
    <property type="term" value="F:protein-folding chaperone binding"/>
    <property type="evidence" value="ECO:0007669"/>
    <property type="project" value="InterPro"/>
</dbReference>
<name>G3AKC2_SPAPN</name>
<dbReference type="GO" id="GO:0001671">
    <property type="term" value="F:ATPase activator activity"/>
    <property type="evidence" value="ECO:0007669"/>
    <property type="project" value="InterPro"/>
</dbReference>
<sequence length="217" mass="25482">MFRISVLARRYSTKPITSYFKLFPQNFPHGGPPQDSFIINPKHLRREYRNLQSENHPDLNGSAILNSEVVSNEASLSEVINKAYTTLKNPYSRIVHFIKVNHPLHLDLSRDEISKDLIKKFQSKSTQSSLAYKEILMNVLEVHERLELATSEQELEELEVENEERIEETEAEIADMIKYEIKDWDELMMTAIRLKYWINIRNGIKEWEPGKPMNLTH</sequence>
<dbReference type="eggNOG" id="KOG3192">
    <property type="taxonomic scope" value="Eukaryota"/>
</dbReference>
<dbReference type="AlphaFoldDB" id="G3AKC2"/>
<dbReference type="SUPFAM" id="SSF46565">
    <property type="entry name" value="Chaperone J-domain"/>
    <property type="match status" value="1"/>
</dbReference>
<keyword evidence="6" id="KW-1185">Reference proteome</keyword>
<evidence type="ECO:0000256" key="2">
    <source>
        <dbReference type="ARBA" id="ARBA00023186"/>
    </source>
</evidence>
<feature type="coiled-coil region" evidence="3">
    <location>
        <begin position="141"/>
        <end position="172"/>
    </location>
</feature>
<feature type="domain" description="Co-chaperone HscB C-terminal oligomerisation" evidence="4">
    <location>
        <begin position="133"/>
        <end position="205"/>
    </location>
</feature>
<dbReference type="InterPro" id="IPR036869">
    <property type="entry name" value="J_dom_sf"/>
</dbReference>
<dbReference type="InterPro" id="IPR004640">
    <property type="entry name" value="HscB"/>
</dbReference>
<dbReference type="PANTHER" id="PTHR14021:SF15">
    <property type="entry name" value="IRON-SULFUR CLUSTER CO-CHAPERONE PROTEIN HSCB"/>
    <property type="match status" value="1"/>
</dbReference>
<comment type="similarity">
    <text evidence="1">Belongs to the HscB family.</text>
</comment>
<dbReference type="GO" id="GO:0044571">
    <property type="term" value="P:[2Fe-2S] cluster assembly"/>
    <property type="evidence" value="ECO:0007669"/>
    <property type="project" value="InterPro"/>
</dbReference>
<keyword evidence="2" id="KW-0143">Chaperone</keyword>
<dbReference type="Pfam" id="PF07743">
    <property type="entry name" value="HSCB_C"/>
    <property type="match status" value="1"/>
</dbReference>
<dbReference type="KEGG" id="spaa:SPAPADRAFT_137282"/>
<dbReference type="GO" id="GO:0051259">
    <property type="term" value="P:protein complex oligomerization"/>
    <property type="evidence" value="ECO:0007669"/>
    <property type="project" value="InterPro"/>
</dbReference>
<gene>
    <name evidence="5" type="ORF">SPAPADRAFT_137282</name>
</gene>
<dbReference type="InterPro" id="IPR009073">
    <property type="entry name" value="HscB_oligo_C"/>
</dbReference>
<dbReference type="HOGENOM" id="CLU_068529_1_1_1"/>
<dbReference type="OMA" id="TVELKYW"/>